<keyword evidence="2" id="KW-1133">Transmembrane helix</keyword>
<evidence type="ECO:0000256" key="1">
    <source>
        <dbReference type="SAM" id="MobiDB-lite"/>
    </source>
</evidence>
<accession>A0A9Q8T9F7</accession>
<dbReference type="EMBL" id="CP019481">
    <property type="protein sequence ID" value="UQC90662.1"/>
    <property type="molecule type" value="Genomic_DNA"/>
</dbReference>
<keyword evidence="4" id="KW-1185">Reference proteome</keyword>
<feature type="region of interest" description="Disordered" evidence="1">
    <location>
        <begin position="189"/>
        <end position="209"/>
    </location>
</feature>
<evidence type="ECO:0000313" key="4">
    <source>
        <dbReference type="Proteomes" id="UP000830671"/>
    </source>
</evidence>
<dbReference type="AlphaFoldDB" id="A0A9Q8T9F7"/>
<protein>
    <submittedName>
        <fullName evidence="3">Uncharacterized protein</fullName>
    </submittedName>
</protein>
<keyword evidence="2" id="KW-0812">Transmembrane</keyword>
<dbReference type="Proteomes" id="UP000830671">
    <property type="component" value="Chromosome 9"/>
</dbReference>
<dbReference type="KEGG" id="clup:CLUP02_16192"/>
<gene>
    <name evidence="3" type="ORF">CLUP02_16192</name>
</gene>
<sequence>MQQYHCRPRPDRFAERCIAYLAVQHRTITSDDVTAIRDRRIGQYKQNSTHVIKSLRECSWMISIFNGGPVGVTVGGSFLEVPSIYTPSRCLKGSIRDKGVILSPGLFWSEGQLSIPPPLLLLDGPKPRAAPSSAALTAGAWMGAGRRPAWSSERKGTRRERGEARCFSYSKVPFAYGLTPVRIHILSPGRSEERGKQAHGHGADGASLSEAEEKSKDVYCVLRGFVKRVWWDECDIGRWQPGEAQTQGRRNDAPSDMMNMNMTFTSRFQCVCLYFISITYIDWVVALSFLSWKIGKMGGGAAGEWEKPELAPDPSATSVPAHRVHSEYNQEPPVGGRLTFGASALWHLKSAMFSKRGNSKSQLNFLLDFSREFRCTQTHCLFLVPQQSPFTTSVFRSFRMNVFPEAHASDKKKEENVDSAGMVLSFDLVERSQQLVLIAAYRESPETIVSDTPCPQAPRYLHRSPYHCICNSIAPAQHPTCSHVPSFFIVLHSGFSIPLLLDPAPIPQSPSIAMTNSTYKDTLKRAQGSTSKLSGLIDNRDRQPKLSKEPVIMTRPSVPKFSLISRISRKQPQHGQAYLYPPSISALIGVQNRGDSRRDFVVHRQKGKIPLLACRCQRRGPTEEMAGWNIACKYHHMIAEACMRLANLAYDWFVSFLCRNLLDLETGLWTYPKRSSMPPESRERFQIRPIHESPPKGLPDILPPDPSVYRTRPSACGAFVNNTSHYDLPFPHPQPHPSQSIITYCGQYAKSHNAGNPHCQEGPRNPRLVCSQLACHCPPSHHITPPHEELLKTILRPGAQSSRPKLAWRSLITARAVRRHSQTSTESESCPLSPSLIRTKAQIQLSYLSPALEIVVFLAGFTGRSLPPSAHGGDATSVES</sequence>
<reference evidence="3" key="1">
    <citation type="journal article" date="2021" name="Mol. Plant Microbe Interact.">
        <title>Complete Genome Sequence of the Plant-Pathogenic Fungus Colletotrichum lupini.</title>
        <authorList>
            <person name="Baroncelli R."/>
            <person name="Pensec F."/>
            <person name="Da Lio D."/>
            <person name="Boufleur T."/>
            <person name="Vicente I."/>
            <person name="Sarrocco S."/>
            <person name="Picot A."/>
            <person name="Baraldi E."/>
            <person name="Sukno S."/>
            <person name="Thon M."/>
            <person name="Le Floch G."/>
        </authorList>
    </citation>
    <scope>NUCLEOTIDE SEQUENCE</scope>
    <source>
        <strain evidence="3">IMI 504893</strain>
    </source>
</reference>
<dbReference type="GeneID" id="73350126"/>
<feature type="transmembrane region" description="Helical" evidence="2">
    <location>
        <begin position="271"/>
        <end position="292"/>
    </location>
</feature>
<name>A0A9Q8T9F7_9PEZI</name>
<keyword evidence="2" id="KW-0472">Membrane</keyword>
<dbReference type="RefSeq" id="XP_049152263.1">
    <property type="nucleotide sequence ID" value="XM_049295116.1"/>
</dbReference>
<organism evidence="3 4">
    <name type="scientific">Colletotrichum lupini</name>
    <dbReference type="NCBI Taxonomy" id="145971"/>
    <lineage>
        <taxon>Eukaryota</taxon>
        <taxon>Fungi</taxon>
        <taxon>Dikarya</taxon>
        <taxon>Ascomycota</taxon>
        <taxon>Pezizomycotina</taxon>
        <taxon>Sordariomycetes</taxon>
        <taxon>Hypocreomycetidae</taxon>
        <taxon>Glomerellales</taxon>
        <taxon>Glomerellaceae</taxon>
        <taxon>Colletotrichum</taxon>
        <taxon>Colletotrichum acutatum species complex</taxon>
    </lineage>
</organism>
<evidence type="ECO:0000313" key="3">
    <source>
        <dbReference type="EMBL" id="UQC90662.1"/>
    </source>
</evidence>
<proteinExistence type="predicted"/>
<evidence type="ECO:0000256" key="2">
    <source>
        <dbReference type="SAM" id="Phobius"/>
    </source>
</evidence>